<gene>
    <name evidence="2" type="ORF">CNECB9_5260048</name>
</gene>
<dbReference type="AlphaFoldDB" id="A0A1K0IPM6"/>
<dbReference type="RefSeq" id="WP_340529484.1">
    <property type="nucleotide sequence ID" value="NZ_FMSH01000475.1"/>
</dbReference>
<protein>
    <submittedName>
        <fullName evidence="2">Uncharacterized protein</fullName>
    </submittedName>
</protein>
<dbReference type="EMBL" id="FMSH01000475">
    <property type="protein sequence ID" value="SCU94448.1"/>
    <property type="molecule type" value="Genomic_DNA"/>
</dbReference>
<accession>A0A1K0IPM6</accession>
<feature type="transmembrane region" description="Helical" evidence="1">
    <location>
        <begin position="52"/>
        <end position="73"/>
    </location>
</feature>
<organism evidence="2">
    <name type="scientific">Cupriavidus necator</name>
    <name type="common">Alcaligenes eutrophus</name>
    <name type="synonym">Ralstonia eutropha</name>
    <dbReference type="NCBI Taxonomy" id="106590"/>
    <lineage>
        <taxon>Bacteria</taxon>
        <taxon>Pseudomonadati</taxon>
        <taxon>Pseudomonadota</taxon>
        <taxon>Betaproteobacteria</taxon>
        <taxon>Burkholderiales</taxon>
        <taxon>Burkholderiaceae</taxon>
        <taxon>Cupriavidus</taxon>
    </lineage>
</organism>
<reference evidence="2" key="1">
    <citation type="submission" date="2016-09" db="EMBL/GenBank/DDBJ databases">
        <authorList>
            <person name="Capua I."/>
            <person name="De Benedictis P."/>
            <person name="Joannis T."/>
            <person name="Lombin L.H."/>
            <person name="Cattoli G."/>
        </authorList>
    </citation>
    <scope>NUCLEOTIDE SEQUENCE</scope>
    <source>
        <strain evidence="2">B9</strain>
    </source>
</reference>
<keyword evidence="1" id="KW-0472">Membrane</keyword>
<sequence length="80" mass="8672">MLALLNLWMIATAVGSIYLLNAGNARAPWGSLVGLLGQPAWLYLTAATGEPGMFWVSLFFTLCYGRGVWAGFIRRGARHG</sequence>
<keyword evidence="1" id="KW-1133">Transmembrane helix</keyword>
<name>A0A1K0IPM6_CUPNE</name>
<keyword evidence="1" id="KW-0812">Transmembrane</keyword>
<evidence type="ECO:0000313" key="2">
    <source>
        <dbReference type="EMBL" id="SCU94448.1"/>
    </source>
</evidence>
<evidence type="ECO:0000256" key="1">
    <source>
        <dbReference type="SAM" id="Phobius"/>
    </source>
</evidence>
<proteinExistence type="predicted"/>